<dbReference type="InterPro" id="IPR058940">
    <property type="entry name" value="mS26_fungi"/>
</dbReference>
<sequence length="289" mass="33156">MSAFRGARTANVQARGFSTSTNLRVKAGPESPHFLEIPRIIQPGNPVKPRVKGTLPVPRELFPVRRTDKPSKQYVDEVSPTRTSKPARATDELEREQQLFKLRMADRRRSHLRDSLKVLHERKLAAEKTMVTRSRMSQERRQRIFKQPEAEDERLTRPSVVSAMLAPNDTFLRDANREQRLAFSKARLEAKQAQKKAQHQDDIHSLYIHARSFITTEDQLSAEIDRVFPDGENVEWRNDHQPGENVWNLGAPPTVQSAVSETRKSETARWDVTQDRVKKLGEQITGGKL</sequence>
<dbReference type="OrthoDB" id="5223508at2759"/>
<evidence type="ECO:0000313" key="2">
    <source>
        <dbReference type="EMBL" id="OQE22605.1"/>
    </source>
</evidence>
<dbReference type="Proteomes" id="UP000191285">
    <property type="component" value="Unassembled WGS sequence"/>
</dbReference>
<proteinExistence type="predicted"/>
<accession>A0A1V6T8F8</accession>
<dbReference type="EMBL" id="MLKD01000010">
    <property type="protein sequence ID" value="OQE22605.1"/>
    <property type="molecule type" value="Genomic_DNA"/>
</dbReference>
<dbReference type="CDD" id="cd23703">
    <property type="entry name" value="mS26_PET12"/>
    <property type="match status" value="1"/>
</dbReference>
<dbReference type="STRING" id="303698.A0A1V6T8F8"/>
<reference evidence="3" key="1">
    <citation type="journal article" date="2017" name="Nat. Microbiol.">
        <title>Global analysis of biosynthetic gene clusters reveals vast potential of secondary metabolite production in Penicillium species.</title>
        <authorList>
            <person name="Nielsen J.C."/>
            <person name="Grijseels S."/>
            <person name="Prigent S."/>
            <person name="Ji B."/>
            <person name="Dainat J."/>
            <person name="Nielsen K.F."/>
            <person name="Frisvad J.C."/>
            <person name="Workman M."/>
            <person name="Nielsen J."/>
        </authorList>
    </citation>
    <scope>NUCLEOTIDE SEQUENCE [LARGE SCALE GENOMIC DNA]</scope>
    <source>
        <strain evidence="3">IBT 24891</strain>
    </source>
</reference>
<protein>
    <submittedName>
        <fullName evidence="2">Uncharacterized protein</fullName>
    </submittedName>
</protein>
<feature type="region of interest" description="Disordered" evidence="1">
    <location>
        <begin position="71"/>
        <end position="92"/>
    </location>
</feature>
<keyword evidence="3" id="KW-1185">Reference proteome</keyword>
<comment type="caution">
    <text evidence="2">The sequence shown here is derived from an EMBL/GenBank/DDBJ whole genome shotgun (WGS) entry which is preliminary data.</text>
</comment>
<organism evidence="2 3">
    <name type="scientific">Penicillium steckii</name>
    <dbReference type="NCBI Taxonomy" id="303698"/>
    <lineage>
        <taxon>Eukaryota</taxon>
        <taxon>Fungi</taxon>
        <taxon>Dikarya</taxon>
        <taxon>Ascomycota</taxon>
        <taxon>Pezizomycotina</taxon>
        <taxon>Eurotiomycetes</taxon>
        <taxon>Eurotiomycetidae</taxon>
        <taxon>Eurotiales</taxon>
        <taxon>Aspergillaceae</taxon>
        <taxon>Penicillium</taxon>
    </lineage>
</organism>
<evidence type="ECO:0000256" key="1">
    <source>
        <dbReference type="SAM" id="MobiDB-lite"/>
    </source>
</evidence>
<evidence type="ECO:0000313" key="3">
    <source>
        <dbReference type="Proteomes" id="UP000191285"/>
    </source>
</evidence>
<dbReference type="Pfam" id="PF26163">
    <property type="entry name" value="mS26"/>
    <property type="match status" value="1"/>
</dbReference>
<name>A0A1V6T8F8_9EURO</name>
<dbReference type="AlphaFoldDB" id="A0A1V6T8F8"/>
<gene>
    <name evidence="2" type="ORF">PENSTE_c010G02762</name>
</gene>